<dbReference type="RefSeq" id="WP_165133159.1">
    <property type="nucleotide sequence ID" value="NZ_CP049253.1"/>
</dbReference>
<comment type="caution">
    <text evidence="2">The sequence shown here is derived from an EMBL/GenBank/DDBJ whole genome shotgun (WGS) entry which is preliminary data.</text>
</comment>
<keyword evidence="1" id="KW-0812">Transmembrane</keyword>
<accession>A0ABS4ZKE1</accession>
<protein>
    <recommendedName>
        <fullName evidence="4">Histidinol dehydrogenase</fullName>
    </recommendedName>
</protein>
<feature type="transmembrane region" description="Helical" evidence="1">
    <location>
        <begin position="103"/>
        <end position="122"/>
    </location>
</feature>
<sequence length="137" mass="13877">MSAWIARATGWLLALVAGAVFGVAGTISHPLLVGGWLPLGMIVGGIACFGLLIAIRLLIEDRGAVIAAGLGMIVMLVAFSGRGPGGSVVVPQAAEGEVPLGSIWSLVLVGAVLLVCAWPNIARLRALSSTSRHGTTQ</sequence>
<keyword evidence="1" id="KW-1133">Transmembrane helix</keyword>
<organism evidence="2 3">
    <name type="scientific">Microbacterium amylolyticum</name>
    <dbReference type="NCBI Taxonomy" id="936337"/>
    <lineage>
        <taxon>Bacteria</taxon>
        <taxon>Bacillati</taxon>
        <taxon>Actinomycetota</taxon>
        <taxon>Actinomycetes</taxon>
        <taxon>Micrococcales</taxon>
        <taxon>Microbacteriaceae</taxon>
        <taxon>Microbacterium</taxon>
    </lineage>
</organism>
<name>A0ABS4ZKE1_9MICO</name>
<keyword evidence="1" id="KW-0472">Membrane</keyword>
<evidence type="ECO:0008006" key="4">
    <source>
        <dbReference type="Google" id="ProtNLM"/>
    </source>
</evidence>
<evidence type="ECO:0000256" key="1">
    <source>
        <dbReference type="SAM" id="Phobius"/>
    </source>
</evidence>
<feature type="transmembrane region" description="Helical" evidence="1">
    <location>
        <begin position="36"/>
        <end position="58"/>
    </location>
</feature>
<feature type="transmembrane region" description="Helical" evidence="1">
    <location>
        <begin position="65"/>
        <end position="83"/>
    </location>
</feature>
<dbReference type="EMBL" id="JAGIOL010000001">
    <property type="protein sequence ID" value="MBP2437754.1"/>
    <property type="molecule type" value="Genomic_DNA"/>
</dbReference>
<reference evidence="2 3" key="1">
    <citation type="submission" date="2021-03" db="EMBL/GenBank/DDBJ databases">
        <title>Sequencing the genomes of 1000 actinobacteria strains.</title>
        <authorList>
            <person name="Klenk H.-P."/>
        </authorList>
    </citation>
    <scope>NUCLEOTIDE SEQUENCE [LARGE SCALE GENOMIC DNA]</scope>
    <source>
        <strain evidence="2 3">DSM 24221</strain>
    </source>
</reference>
<dbReference type="Proteomes" id="UP001519362">
    <property type="component" value="Unassembled WGS sequence"/>
</dbReference>
<evidence type="ECO:0000313" key="2">
    <source>
        <dbReference type="EMBL" id="MBP2437754.1"/>
    </source>
</evidence>
<keyword evidence="3" id="KW-1185">Reference proteome</keyword>
<evidence type="ECO:0000313" key="3">
    <source>
        <dbReference type="Proteomes" id="UP001519362"/>
    </source>
</evidence>
<gene>
    <name evidence="2" type="ORF">JOF34_002340</name>
</gene>
<proteinExistence type="predicted"/>